<dbReference type="GO" id="GO:0003954">
    <property type="term" value="F:NADH dehydrogenase activity"/>
    <property type="evidence" value="ECO:0007669"/>
    <property type="project" value="TreeGrafter"/>
</dbReference>
<evidence type="ECO:0000259" key="9">
    <source>
        <dbReference type="Pfam" id="PF00361"/>
    </source>
</evidence>
<evidence type="ECO:0000256" key="7">
    <source>
        <dbReference type="ARBA" id="ARBA00049551"/>
    </source>
</evidence>
<feature type="transmembrane region" description="Helical" evidence="8">
    <location>
        <begin position="320"/>
        <end position="340"/>
    </location>
</feature>
<dbReference type="PANTHER" id="PTHR42829">
    <property type="entry name" value="NADH-UBIQUINONE OXIDOREDUCTASE CHAIN 5"/>
    <property type="match status" value="1"/>
</dbReference>
<dbReference type="GO" id="GO:0015990">
    <property type="term" value="P:electron transport coupled proton transport"/>
    <property type="evidence" value="ECO:0007669"/>
    <property type="project" value="TreeGrafter"/>
</dbReference>
<feature type="transmembrane region" description="Helical" evidence="8">
    <location>
        <begin position="46"/>
        <end position="69"/>
    </location>
</feature>
<comment type="catalytic activity">
    <reaction evidence="7">
        <text>a ubiquinone + NADH + 5 H(+)(in) = a ubiquinol + NAD(+) + 4 H(+)(out)</text>
        <dbReference type="Rhea" id="RHEA:29091"/>
        <dbReference type="Rhea" id="RHEA-COMP:9565"/>
        <dbReference type="Rhea" id="RHEA-COMP:9566"/>
        <dbReference type="ChEBI" id="CHEBI:15378"/>
        <dbReference type="ChEBI" id="CHEBI:16389"/>
        <dbReference type="ChEBI" id="CHEBI:17976"/>
        <dbReference type="ChEBI" id="CHEBI:57540"/>
        <dbReference type="ChEBI" id="CHEBI:57945"/>
        <dbReference type="EC" id="7.1.1.2"/>
    </reaction>
</comment>
<feature type="transmembrane region" description="Helical" evidence="8">
    <location>
        <begin position="144"/>
        <end position="173"/>
    </location>
</feature>
<feature type="transmembrane region" description="Helical" evidence="8">
    <location>
        <begin position="251"/>
        <end position="269"/>
    </location>
</feature>
<feature type="transmembrane region" description="Helical" evidence="8">
    <location>
        <begin position="418"/>
        <end position="443"/>
    </location>
</feature>
<dbReference type="AlphaFoldDB" id="A0A7R6T0K7"/>
<evidence type="ECO:0000313" key="10">
    <source>
        <dbReference type="EMBL" id="BBB87220.1"/>
    </source>
</evidence>
<dbReference type="EMBL" id="LC102496">
    <property type="protein sequence ID" value="BBB87220.1"/>
    <property type="molecule type" value="Genomic_DNA"/>
</dbReference>
<feature type="transmembrane region" description="Helical" evidence="8">
    <location>
        <begin position="81"/>
        <end position="109"/>
    </location>
</feature>
<feature type="domain" description="NADH:quinone oxidoreductase/Mrp antiporter transmembrane" evidence="9">
    <location>
        <begin position="101"/>
        <end position="367"/>
    </location>
</feature>
<name>A0A7R6T0K7_MONEX</name>
<keyword evidence="3 8" id="KW-0812">Transmembrane</keyword>
<dbReference type="InterPro" id="IPR003945">
    <property type="entry name" value="NU5C-like"/>
</dbReference>
<dbReference type="GO" id="GO:0008137">
    <property type="term" value="F:NADH dehydrogenase (ubiquinone) activity"/>
    <property type="evidence" value="ECO:0007669"/>
    <property type="project" value="UniProtKB-EC"/>
</dbReference>
<feature type="transmembrane region" description="Helical" evidence="8">
    <location>
        <begin position="464"/>
        <end position="483"/>
    </location>
</feature>
<dbReference type="PANTHER" id="PTHR42829:SF2">
    <property type="entry name" value="NADH-UBIQUINONE OXIDOREDUCTASE CHAIN 5"/>
    <property type="match status" value="1"/>
</dbReference>
<feature type="transmembrane region" description="Helical" evidence="8">
    <location>
        <begin position="503"/>
        <end position="525"/>
    </location>
</feature>
<evidence type="ECO:0000256" key="2">
    <source>
        <dbReference type="ARBA" id="ARBA00012944"/>
    </source>
</evidence>
<dbReference type="GO" id="GO:0042773">
    <property type="term" value="P:ATP synthesis coupled electron transport"/>
    <property type="evidence" value="ECO:0007669"/>
    <property type="project" value="InterPro"/>
</dbReference>
<reference evidence="10" key="1">
    <citation type="submission" date="2015-12" db="EMBL/GenBank/DDBJ databases">
        <title>Mitochondrial genomes of cyclophyllidean cestodes.</title>
        <authorList>
            <person name="Nakao M."/>
        </authorList>
    </citation>
    <scope>NUCLEOTIDE SEQUENCE</scope>
</reference>
<evidence type="ECO:0000256" key="4">
    <source>
        <dbReference type="ARBA" id="ARBA00022989"/>
    </source>
</evidence>
<feature type="transmembrane region" description="Helical" evidence="8">
    <location>
        <begin position="355"/>
        <end position="373"/>
    </location>
</feature>
<feature type="transmembrane region" description="Helical" evidence="8">
    <location>
        <begin position="225"/>
        <end position="245"/>
    </location>
</feature>
<keyword evidence="4 8" id="KW-1133">Transmembrane helix</keyword>
<evidence type="ECO:0000256" key="6">
    <source>
        <dbReference type="ARBA" id="ARBA00031027"/>
    </source>
</evidence>
<feature type="transmembrane region" description="Helical" evidence="8">
    <location>
        <begin position="193"/>
        <end position="213"/>
    </location>
</feature>
<evidence type="ECO:0000256" key="8">
    <source>
        <dbReference type="SAM" id="Phobius"/>
    </source>
</evidence>
<evidence type="ECO:0000256" key="3">
    <source>
        <dbReference type="ARBA" id="ARBA00022692"/>
    </source>
</evidence>
<gene>
    <name evidence="10" type="primary">nad5</name>
</gene>
<organism evidence="10">
    <name type="scientific">Moniezia expansa</name>
    <name type="common">Sheep tapeworm</name>
    <dbReference type="NCBI Taxonomy" id="28841"/>
    <lineage>
        <taxon>Eukaryota</taxon>
        <taxon>Metazoa</taxon>
        <taxon>Spiralia</taxon>
        <taxon>Lophotrochozoa</taxon>
        <taxon>Platyhelminthes</taxon>
        <taxon>Cestoda</taxon>
        <taxon>Eucestoda</taxon>
        <taxon>Cyclophyllidea</taxon>
        <taxon>Anoplocephalidae</taxon>
        <taxon>Moniezia</taxon>
    </lineage>
</organism>
<evidence type="ECO:0000256" key="5">
    <source>
        <dbReference type="ARBA" id="ARBA00023136"/>
    </source>
</evidence>
<geneLocation type="mitochondrion" evidence="10"/>
<dbReference type="PRINTS" id="PR01434">
    <property type="entry name" value="NADHDHGNASE5"/>
</dbReference>
<dbReference type="Pfam" id="PF00361">
    <property type="entry name" value="Proton_antipo_M"/>
    <property type="match status" value="1"/>
</dbReference>
<feature type="transmembrane region" description="Helical" evidence="8">
    <location>
        <begin position="385"/>
        <end position="406"/>
    </location>
</feature>
<comment type="subcellular location">
    <subcellularLocation>
        <location evidence="1">Membrane</location>
        <topology evidence="1">Multi-pass membrane protein</topology>
    </subcellularLocation>
</comment>
<sequence length="526" mass="60118">MMIFLLGLWVFITILLFVGGLGESFSHFFIFNLLLNYWEFNESIFIFDSITIGILVMLAVCFSYVYFYTSHYFGPGSLEEWLNIMICMFVGVMTLLVCTGDYMLTLIFWEHLGVVSFFLILFYCSYLSLRASIVTLVSSRFGDVCLFLLLCVSSYFFCNLLLVTLFIFFLIIFTKSASFPFISWLLEAMRAPTPVSSLVHSSTLVAAGVWFAFRYDSFLFFSDYFYYSSILLVTIMITAICSLFYLDLKKIVALSTCNNVSWCIFYLIFGDVGLSLCQLLSHGVSKCMLFILVGDVMSGAGGAQCSNCVYSSRLYNNWSIFSLFSVILGLSGVPFIGVFFTKHFLLTNFMLNSNVILSFFVLILVLLSYLYSFRLCAILINIKSSAMIGVLYFFNSGAIIYIWLFVNYFMFFNFDEKILLNSIVSNSLILFQIVSVVFIYFIYNSVTLSNWSSSLFGCDNVVELCYKLFFELVNLVNFILYRWDSYILSIFSGSGSNNMLSVYGNNILNFTILSILLFLTCCIIIY</sequence>
<dbReference type="InterPro" id="IPR001750">
    <property type="entry name" value="ND/Mrp_TM"/>
</dbReference>
<dbReference type="EC" id="7.1.1.2" evidence="2"/>
<evidence type="ECO:0000256" key="1">
    <source>
        <dbReference type="ARBA" id="ARBA00004141"/>
    </source>
</evidence>
<protein>
    <recommendedName>
        <fullName evidence="2">NADH:ubiquinone reductase (H(+)-translocating)</fullName>
        <ecNumber evidence="2">7.1.1.2</ecNumber>
    </recommendedName>
    <alternativeName>
        <fullName evidence="6">NADH dehydrogenase subunit 5</fullName>
    </alternativeName>
</protein>
<keyword evidence="5 8" id="KW-0472">Membrane</keyword>
<feature type="transmembrane region" description="Helical" evidence="8">
    <location>
        <begin position="115"/>
        <end position="137"/>
    </location>
</feature>
<keyword evidence="10" id="KW-0496">Mitochondrion</keyword>
<dbReference type="GO" id="GO:0016020">
    <property type="term" value="C:membrane"/>
    <property type="evidence" value="ECO:0007669"/>
    <property type="project" value="UniProtKB-SubCell"/>
</dbReference>
<accession>A0A7R6T0K7</accession>
<proteinExistence type="predicted"/>